<organism evidence="2 7">
    <name type="scientific">Phytophthora cactorum</name>
    <dbReference type="NCBI Taxonomy" id="29920"/>
    <lineage>
        <taxon>Eukaryota</taxon>
        <taxon>Sar</taxon>
        <taxon>Stramenopiles</taxon>
        <taxon>Oomycota</taxon>
        <taxon>Peronosporomycetes</taxon>
        <taxon>Peronosporales</taxon>
        <taxon>Peronosporaceae</taxon>
        <taxon>Phytophthora</taxon>
    </lineage>
</organism>
<evidence type="ECO:0000313" key="6">
    <source>
        <dbReference type="EMBL" id="KAG3206935.1"/>
    </source>
</evidence>
<dbReference type="EMBL" id="RCMI01001679">
    <property type="protein sequence ID" value="KAG2882269.1"/>
    <property type="molecule type" value="Genomic_DNA"/>
</dbReference>
<sequence>MALVNAYIIFRHHREHIKKRKNSNYVFLARLHKELIEEREDSFTQTRGRSGQHDEAERPVAVHDDHALTQTKDIRLNNQVQRLRHRQCKVCSVYKPRGRREAGRLATTGLRAHGTAAD</sequence>
<evidence type="ECO:0000313" key="5">
    <source>
        <dbReference type="EMBL" id="KAG2961819.1"/>
    </source>
</evidence>
<feature type="compositionally biased region" description="Basic and acidic residues" evidence="1">
    <location>
        <begin position="51"/>
        <end position="73"/>
    </location>
</feature>
<evidence type="ECO:0000313" key="7">
    <source>
        <dbReference type="Proteomes" id="UP000735874"/>
    </source>
</evidence>
<reference evidence="2" key="1">
    <citation type="submission" date="2018-10" db="EMBL/GenBank/DDBJ databases">
        <title>Effector identification in a new, highly contiguous assembly of the strawberry crown rot pathogen Phytophthora cactorum.</title>
        <authorList>
            <person name="Armitage A.D."/>
            <person name="Nellist C.F."/>
            <person name="Bates H."/>
            <person name="Vickerstaff R.J."/>
            <person name="Harrison R.J."/>
        </authorList>
    </citation>
    <scope>NUCLEOTIDE SEQUENCE</scope>
    <source>
        <strain evidence="2">15-7</strain>
        <strain evidence="3">4032</strain>
        <strain evidence="4">4040</strain>
        <strain evidence="5">P415</strain>
        <strain evidence="6">P421</strain>
    </source>
</reference>
<dbReference type="EMBL" id="RCMV01001763">
    <property type="protein sequence ID" value="KAG3206935.1"/>
    <property type="molecule type" value="Genomic_DNA"/>
</dbReference>
<dbReference type="Proteomes" id="UP000697107">
    <property type="component" value="Unassembled WGS sequence"/>
</dbReference>
<dbReference type="Proteomes" id="UP000736787">
    <property type="component" value="Unassembled WGS sequence"/>
</dbReference>
<dbReference type="EMBL" id="RCML01001544">
    <property type="protein sequence ID" value="KAG2961819.1"/>
    <property type="molecule type" value="Genomic_DNA"/>
</dbReference>
<dbReference type="EMBL" id="RCMK01001578">
    <property type="protein sequence ID" value="KAG2891628.1"/>
    <property type="molecule type" value="Genomic_DNA"/>
</dbReference>
<accession>A0A8T0Y394</accession>
<dbReference type="Proteomes" id="UP000760860">
    <property type="component" value="Unassembled WGS sequence"/>
</dbReference>
<dbReference type="VEuPathDB" id="FungiDB:PC110_g9674"/>
<dbReference type="Proteomes" id="UP000735874">
    <property type="component" value="Unassembled WGS sequence"/>
</dbReference>
<dbReference type="EMBL" id="RCMG01001495">
    <property type="protein sequence ID" value="KAG2825973.1"/>
    <property type="molecule type" value="Genomic_DNA"/>
</dbReference>
<proteinExistence type="predicted"/>
<evidence type="ECO:0000313" key="2">
    <source>
        <dbReference type="EMBL" id="KAG2825973.1"/>
    </source>
</evidence>
<protein>
    <submittedName>
        <fullName evidence="2">Uncharacterized protein</fullName>
    </submittedName>
</protein>
<name>A0A8T0Y394_9STRA</name>
<feature type="region of interest" description="Disordered" evidence="1">
    <location>
        <begin position="39"/>
        <end position="73"/>
    </location>
</feature>
<dbReference type="Proteomes" id="UP000774804">
    <property type="component" value="Unassembled WGS sequence"/>
</dbReference>
<evidence type="ECO:0000313" key="4">
    <source>
        <dbReference type="EMBL" id="KAG2891628.1"/>
    </source>
</evidence>
<evidence type="ECO:0000313" key="3">
    <source>
        <dbReference type="EMBL" id="KAG2882269.1"/>
    </source>
</evidence>
<comment type="caution">
    <text evidence="2">The sequence shown here is derived from an EMBL/GenBank/DDBJ whole genome shotgun (WGS) entry which is preliminary data.</text>
</comment>
<evidence type="ECO:0000256" key="1">
    <source>
        <dbReference type="SAM" id="MobiDB-lite"/>
    </source>
</evidence>
<dbReference type="AlphaFoldDB" id="A0A8T0Y394"/>
<gene>
    <name evidence="2" type="ORF">PC113_g21845</name>
    <name evidence="3" type="ORF">PC115_g21985</name>
    <name evidence="4" type="ORF">PC117_g24200</name>
    <name evidence="5" type="ORF">PC118_g21762</name>
    <name evidence="6" type="ORF">PC129_g21580</name>
</gene>